<reference evidence="1 2" key="1">
    <citation type="journal article" date="2019" name="G3 (Bethesda)">
        <title>Sequencing of a Wild Apple (Malus baccata) Genome Unravels the Differences Between Cultivated and Wild Apple Species Regarding Disease Resistance and Cold Tolerance.</title>
        <authorList>
            <person name="Chen X."/>
        </authorList>
    </citation>
    <scope>NUCLEOTIDE SEQUENCE [LARGE SCALE GENOMIC DNA]</scope>
    <source>
        <strain evidence="2">cv. Shandingzi</strain>
        <tissue evidence="1">Leaves</tissue>
    </source>
</reference>
<keyword evidence="2" id="KW-1185">Reference proteome</keyword>
<accession>A0A540NH66</accession>
<comment type="caution">
    <text evidence="1">The sequence shown here is derived from an EMBL/GenBank/DDBJ whole genome shotgun (WGS) entry which is preliminary data.</text>
</comment>
<evidence type="ECO:0000313" key="1">
    <source>
        <dbReference type="EMBL" id="TQE10385.1"/>
    </source>
</evidence>
<gene>
    <name evidence="1" type="ORF">C1H46_003982</name>
</gene>
<dbReference type="EMBL" id="VIEB01000042">
    <property type="protein sequence ID" value="TQE10385.1"/>
    <property type="molecule type" value="Genomic_DNA"/>
</dbReference>
<dbReference type="AlphaFoldDB" id="A0A540NH66"/>
<dbReference type="Proteomes" id="UP000315295">
    <property type="component" value="Unassembled WGS sequence"/>
</dbReference>
<proteinExistence type="predicted"/>
<protein>
    <submittedName>
        <fullName evidence="1">Uncharacterized protein</fullName>
    </submittedName>
</protein>
<evidence type="ECO:0000313" key="2">
    <source>
        <dbReference type="Proteomes" id="UP000315295"/>
    </source>
</evidence>
<organism evidence="1 2">
    <name type="scientific">Malus baccata</name>
    <name type="common">Siberian crab apple</name>
    <name type="synonym">Pyrus baccata</name>
    <dbReference type="NCBI Taxonomy" id="106549"/>
    <lineage>
        <taxon>Eukaryota</taxon>
        <taxon>Viridiplantae</taxon>
        <taxon>Streptophyta</taxon>
        <taxon>Embryophyta</taxon>
        <taxon>Tracheophyta</taxon>
        <taxon>Spermatophyta</taxon>
        <taxon>Magnoliopsida</taxon>
        <taxon>eudicotyledons</taxon>
        <taxon>Gunneridae</taxon>
        <taxon>Pentapetalae</taxon>
        <taxon>rosids</taxon>
        <taxon>fabids</taxon>
        <taxon>Rosales</taxon>
        <taxon>Rosaceae</taxon>
        <taxon>Amygdaloideae</taxon>
        <taxon>Maleae</taxon>
        <taxon>Malus</taxon>
    </lineage>
</organism>
<name>A0A540NH66_MALBA</name>
<sequence>MTFVTRVGTTHFPLDGTLIIKLQISHAMVGRVLMHNGLEGNIIFKGATKRMVILGRVSFKRDTIQTFDGTLLYTMEDNIAYGTSKIVQTFDDLLCHGLPSLYNATLGREWLHRMGKIPYFDNLLSRYPAIRANIRRSNAVETK</sequence>